<evidence type="ECO:0000256" key="4">
    <source>
        <dbReference type="ARBA" id="ARBA00022692"/>
    </source>
</evidence>
<evidence type="ECO:0000256" key="8">
    <source>
        <dbReference type="PROSITE-ProRule" id="PRU00282"/>
    </source>
</evidence>
<dbReference type="SUPFAM" id="SSF103506">
    <property type="entry name" value="Mitochondrial carrier"/>
    <property type="match status" value="1"/>
</dbReference>
<dbReference type="InterPro" id="IPR018108">
    <property type="entry name" value="MCP_transmembrane"/>
</dbReference>
<feature type="repeat" description="Solcar" evidence="8">
    <location>
        <begin position="95"/>
        <end position="186"/>
    </location>
</feature>
<evidence type="ECO:0000256" key="1">
    <source>
        <dbReference type="ARBA" id="ARBA00004141"/>
    </source>
</evidence>
<proteinExistence type="inferred from homology"/>
<dbReference type="InParanoid" id="A0A067PJA9"/>
<accession>A0A067PJA9</accession>
<dbReference type="PROSITE" id="PS50920">
    <property type="entry name" value="SOLCAR"/>
    <property type="match status" value="3"/>
</dbReference>
<evidence type="ECO:0000256" key="7">
    <source>
        <dbReference type="ARBA" id="ARBA00023136"/>
    </source>
</evidence>
<dbReference type="Gene3D" id="1.50.40.10">
    <property type="entry name" value="Mitochondrial carrier domain"/>
    <property type="match status" value="1"/>
</dbReference>
<dbReference type="OrthoDB" id="448427at2759"/>
<comment type="subcellular location">
    <subcellularLocation>
        <location evidence="1">Membrane</location>
        <topology evidence="1">Multi-pass membrane protein</topology>
    </subcellularLocation>
</comment>
<dbReference type="InterPro" id="IPR050391">
    <property type="entry name" value="Mito_Metabolite_Transporter"/>
</dbReference>
<evidence type="ECO:0000256" key="6">
    <source>
        <dbReference type="ARBA" id="ARBA00022989"/>
    </source>
</evidence>
<dbReference type="STRING" id="933084.A0A067PJA9"/>
<keyword evidence="3 9" id="KW-0813">Transport</keyword>
<protein>
    <recommendedName>
        <fullName evidence="12">Mitochondrial carrier</fullName>
    </recommendedName>
</protein>
<name>A0A067PJA9_9AGAM</name>
<evidence type="ECO:0000313" key="10">
    <source>
        <dbReference type="EMBL" id="KDQ54899.1"/>
    </source>
</evidence>
<feature type="repeat" description="Solcar" evidence="8">
    <location>
        <begin position="4"/>
        <end position="88"/>
    </location>
</feature>
<dbReference type="HOGENOM" id="CLU_015166_14_1_1"/>
<feature type="repeat" description="Solcar" evidence="8">
    <location>
        <begin position="201"/>
        <end position="284"/>
    </location>
</feature>
<evidence type="ECO:0000256" key="3">
    <source>
        <dbReference type="ARBA" id="ARBA00022448"/>
    </source>
</evidence>
<gene>
    <name evidence="10" type="ORF">JAAARDRAFT_38015</name>
</gene>
<dbReference type="EMBL" id="KL197727">
    <property type="protein sequence ID" value="KDQ54899.1"/>
    <property type="molecule type" value="Genomic_DNA"/>
</dbReference>
<dbReference type="Proteomes" id="UP000027265">
    <property type="component" value="Unassembled WGS sequence"/>
</dbReference>
<keyword evidence="4 8" id="KW-0812">Transmembrane</keyword>
<sequence length="296" mass="32340">MPNYPFWLGGVAASMAACVTHPLDLTRVRMQTFSDSVGTKGVSTFAVLRASIAESGFRSLYAGLSASLLRQMSYSLVRLGSYERIKQTLVANGTSSSGMLVVAAALAGAMAGVVGNPADILLVRMTTDSTRPPEQRYGYSNALSGLVRLIKEEGFTAFTRGLEANITRAVLMNVSQVASYDYFKTLLLHRPLPLIDYHFHEGLFLHFVSSTLAGTVATTICTPADVVKSRMMSQTCTTGPLELIRTSFREEGPKFLFKGWTPAFIRLVPNTILLFMFLEQLKQGWNSFSTPQSPLV</sequence>
<dbReference type="AlphaFoldDB" id="A0A067PJA9"/>
<keyword evidence="11" id="KW-1185">Reference proteome</keyword>
<dbReference type="Pfam" id="PF00153">
    <property type="entry name" value="Mito_carr"/>
    <property type="match status" value="3"/>
</dbReference>
<organism evidence="10 11">
    <name type="scientific">Jaapia argillacea MUCL 33604</name>
    <dbReference type="NCBI Taxonomy" id="933084"/>
    <lineage>
        <taxon>Eukaryota</taxon>
        <taxon>Fungi</taxon>
        <taxon>Dikarya</taxon>
        <taxon>Basidiomycota</taxon>
        <taxon>Agaricomycotina</taxon>
        <taxon>Agaricomycetes</taxon>
        <taxon>Agaricomycetidae</taxon>
        <taxon>Jaapiales</taxon>
        <taxon>Jaapiaceae</taxon>
        <taxon>Jaapia</taxon>
    </lineage>
</organism>
<evidence type="ECO:0000256" key="5">
    <source>
        <dbReference type="ARBA" id="ARBA00022737"/>
    </source>
</evidence>
<evidence type="ECO:0000313" key="11">
    <source>
        <dbReference type="Proteomes" id="UP000027265"/>
    </source>
</evidence>
<keyword evidence="6" id="KW-1133">Transmembrane helix</keyword>
<dbReference type="InterPro" id="IPR023395">
    <property type="entry name" value="MCP_dom_sf"/>
</dbReference>
<reference evidence="11" key="1">
    <citation type="journal article" date="2014" name="Proc. Natl. Acad. Sci. U.S.A.">
        <title>Extensive sampling of basidiomycete genomes demonstrates inadequacy of the white-rot/brown-rot paradigm for wood decay fungi.</title>
        <authorList>
            <person name="Riley R."/>
            <person name="Salamov A.A."/>
            <person name="Brown D.W."/>
            <person name="Nagy L.G."/>
            <person name="Floudas D."/>
            <person name="Held B.W."/>
            <person name="Levasseur A."/>
            <person name="Lombard V."/>
            <person name="Morin E."/>
            <person name="Otillar R."/>
            <person name="Lindquist E.A."/>
            <person name="Sun H."/>
            <person name="LaButti K.M."/>
            <person name="Schmutz J."/>
            <person name="Jabbour D."/>
            <person name="Luo H."/>
            <person name="Baker S.E."/>
            <person name="Pisabarro A.G."/>
            <person name="Walton J.D."/>
            <person name="Blanchette R.A."/>
            <person name="Henrissat B."/>
            <person name="Martin F."/>
            <person name="Cullen D."/>
            <person name="Hibbett D.S."/>
            <person name="Grigoriev I.V."/>
        </authorList>
    </citation>
    <scope>NUCLEOTIDE SEQUENCE [LARGE SCALE GENOMIC DNA]</scope>
    <source>
        <strain evidence="11">MUCL 33604</strain>
    </source>
</reference>
<keyword evidence="5" id="KW-0677">Repeat</keyword>
<evidence type="ECO:0008006" key="12">
    <source>
        <dbReference type="Google" id="ProtNLM"/>
    </source>
</evidence>
<keyword evidence="7 8" id="KW-0472">Membrane</keyword>
<evidence type="ECO:0000256" key="9">
    <source>
        <dbReference type="RuleBase" id="RU000488"/>
    </source>
</evidence>
<dbReference type="PANTHER" id="PTHR45618">
    <property type="entry name" value="MITOCHONDRIAL DICARBOXYLATE CARRIER-RELATED"/>
    <property type="match status" value="1"/>
</dbReference>
<comment type="similarity">
    <text evidence="2 9">Belongs to the mitochondrial carrier (TC 2.A.29) family.</text>
</comment>
<evidence type="ECO:0000256" key="2">
    <source>
        <dbReference type="ARBA" id="ARBA00006375"/>
    </source>
</evidence>
<dbReference type="GO" id="GO:0016020">
    <property type="term" value="C:membrane"/>
    <property type="evidence" value="ECO:0007669"/>
    <property type="project" value="UniProtKB-SubCell"/>
</dbReference>